<keyword evidence="3" id="KW-1003">Cell membrane</keyword>
<protein>
    <recommendedName>
        <fullName evidence="9">UPAR/Ly6 domain-containing protein</fullName>
    </recommendedName>
</protein>
<sequence length="212" mass="22373">MFWALILTLCAAFTAGHALNCTGCTAEDWASCNGTVSACGERQKCVSAASELIQALYREKRVTKKVARACVDAGFCNANLSFNFKYASWKIRTTCDGIQAPTVSGEAEPNGLRCVGCIAVPSECTKAVECRGEERMCITVTEKVAGNIMVNKGCATRSACKQGVNISDLLGPVLTGSVSCCEGNLCNGAGTGWHSLLLQLLLLPLVGFLLFA</sequence>
<proteinExistence type="predicted"/>
<name>A0A9D3PVK6_MEGAT</name>
<evidence type="ECO:0000256" key="6">
    <source>
        <dbReference type="ARBA" id="ARBA00023136"/>
    </source>
</evidence>
<evidence type="ECO:0000256" key="5">
    <source>
        <dbReference type="ARBA" id="ARBA00022729"/>
    </source>
</evidence>
<evidence type="ECO:0000256" key="3">
    <source>
        <dbReference type="ARBA" id="ARBA00022475"/>
    </source>
</evidence>
<dbReference type="Proteomes" id="UP001046870">
    <property type="component" value="Chromosome 10"/>
</dbReference>
<keyword evidence="5 8" id="KW-0732">Signal</keyword>
<comment type="caution">
    <text evidence="10">The sequence shown here is derived from an EMBL/GenBank/DDBJ whole genome shotgun (WGS) entry which is preliminary data.</text>
</comment>
<evidence type="ECO:0000256" key="2">
    <source>
        <dbReference type="ARBA" id="ARBA00004613"/>
    </source>
</evidence>
<dbReference type="SMART" id="SM00134">
    <property type="entry name" value="LU"/>
    <property type="match status" value="1"/>
</dbReference>
<evidence type="ECO:0000256" key="4">
    <source>
        <dbReference type="ARBA" id="ARBA00022525"/>
    </source>
</evidence>
<dbReference type="SUPFAM" id="SSF57302">
    <property type="entry name" value="Snake toxin-like"/>
    <property type="match status" value="1"/>
</dbReference>
<evidence type="ECO:0000259" key="9">
    <source>
        <dbReference type="SMART" id="SM00134"/>
    </source>
</evidence>
<organism evidence="10 11">
    <name type="scientific">Megalops atlanticus</name>
    <name type="common">Tarpon</name>
    <name type="synonym">Clupea gigantea</name>
    <dbReference type="NCBI Taxonomy" id="7932"/>
    <lineage>
        <taxon>Eukaryota</taxon>
        <taxon>Metazoa</taxon>
        <taxon>Chordata</taxon>
        <taxon>Craniata</taxon>
        <taxon>Vertebrata</taxon>
        <taxon>Euteleostomi</taxon>
        <taxon>Actinopterygii</taxon>
        <taxon>Neopterygii</taxon>
        <taxon>Teleostei</taxon>
        <taxon>Elopiformes</taxon>
        <taxon>Megalopidae</taxon>
        <taxon>Megalops</taxon>
    </lineage>
</organism>
<keyword evidence="6" id="KW-0472">Membrane</keyword>
<dbReference type="InterPro" id="IPR050918">
    <property type="entry name" value="CNF-like_PLA2_Inhibitor"/>
</dbReference>
<evidence type="ECO:0000256" key="8">
    <source>
        <dbReference type="SAM" id="SignalP"/>
    </source>
</evidence>
<feature type="signal peptide" evidence="8">
    <location>
        <begin position="1"/>
        <end position="18"/>
    </location>
</feature>
<dbReference type="PANTHER" id="PTHR20914:SF9">
    <property type="entry name" value="COILED, ISOFORM A"/>
    <property type="match status" value="1"/>
</dbReference>
<evidence type="ECO:0000313" key="10">
    <source>
        <dbReference type="EMBL" id="KAG7469195.1"/>
    </source>
</evidence>
<keyword evidence="4" id="KW-0964">Secreted</keyword>
<dbReference type="GO" id="GO:0005576">
    <property type="term" value="C:extracellular region"/>
    <property type="evidence" value="ECO:0007669"/>
    <property type="project" value="UniProtKB-SubCell"/>
</dbReference>
<dbReference type="InterPro" id="IPR035076">
    <property type="entry name" value="Toxin/TOLIP"/>
</dbReference>
<dbReference type="Pfam" id="PF00087">
    <property type="entry name" value="Toxin_TOLIP"/>
    <property type="match status" value="1"/>
</dbReference>
<dbReference type="GO" id="GO:0005886">
    <property type="term" value="C:plasma membrane"/>
    <property type="evidence" value="ECO:0007669"/>
    <property type="project" value="UniProtKB-SubCell"/>
</dbReference>
<dbReference type="OrthoDB" id="5945173at2759"/>
<dbReference type="Gene3D" id="2.10.60.10">
    <property type="entry name" value="CD59"/>
    <property type="match status" value="1"/>
</dbReference>
<feature type="domain" description="UPAR/Ly6" evidence="9">
    <location>
        <begin position="112"/>
        <end position="199"/>
    </location>
</feature>
<dbReference type="AlphaFoldDB" id="A0A9D3PVK6"/>
<dbReference type="InterPro" id="IPR016054">
    <property type="entry name" value="LY6_UPA_recep-like"/>
</dbReference>
<keyword evidence="11" id="KW-1185">Reference proteome</keyword>
<dbReference type="PANTHER" id="PTHR20914">
    <property type="entry name" value="LY6/PLAUR DOMAIN-CONTAINING PROTEIN 8"/>
    <property type="match status" value="1"/>
</dbReference>
<dbReference type="EMBL" id="JAFDVH010000010">
    <property type="protein sequence ID" value="KAG7469195.1"/>
    <property type="molecule type" value="Genomic_DNA"/>
</dbReference>
<accession>A0A9D3PVK6</accession>
<feature type="chain" id="PRO_5039601517" description="UPAR/Ly6 domain-containing protein" evidence="8">
    <location>
        <begin position="19"/>
        <end position="212"/>
    </location>
</feature>
<evidence type="ECO:0000313" key="11">
    <source>
        <dbReference type="Proteomes" id="UP001046870"/>
    </source>
</evidence>
<dbReference type="InterPro" id="IPR045860">
    <property type="entry name" value="Snake_toxin-like_sf"/>
</dbReference>
<reference evidence="10" key="1">
    <citation type="submission" date="2021-01" db="EMBL/GenBank/DDBJ databases">
        <authorList>
            <person name="Zahm M."/>
            <person name="Roques C."/>
            <person name="Cabau C."/>
            <person name="Klopp C."/>
            <person name="Donnadieu C."/>
            <person name="Jouanno E."/>
            <person name="Lampietro C."/>
            <person name="Louis A."/>
            <person name="Herpin A."/>
            <person name="Echchiki A."/>
            <person name="Berthelot C."/>
            <person name="Parey E."/>
            <person name="Roest-Crollius H."/>
            <person name="Braasch I."/>
            <person name="Postlethwait J."/>
            <person name="Bobe J."/>
            <person name="Montfort J."/>
            <person name="Bouchez O."/>
            <person name="Begum T."/>
            <person name="Mejri S."/>
            <person name="Adams A."/>
            <person name="Chen W.-J."/>
            <person name="Guiguen Y."/>
        </authorList>
    </citation>
    <scope>NUCLEOTIDE SEQUENCE</scope>
    <source>
        <strain evidence="10">YG-15Mar2019-1</strain>
        <tissue evidence="10">Brain</tissue>
    </source>
</reference>
<evidence type="ECO:0000256" key="1">
    <source>
        <dbReference type="ARBA" id="ARBA00004236"/>
    </source>
</evidence>
<keyword evidence="7" id="KW-0325">Glycoprotein</keyword>
<comment type="subcellular location">
    <subcellularLocation>
        <location evidence="1">Cell membrane</location>
    </subcellularLocation>
    <subcellularLocation>
        <location evidence="2">Secreted</location>
    </subcellularLocation>
</comment>
<gene>
    <name evidence="10" type="ORF">MATL_G00126400</name>
</gene>
<evidence type="ECO:0000256" key="7">
    <source>
        <dbReference type="ARBA" id="ARBA00023180"/>
    </source>
</evidence>